<keyword evidence="4" id="KW-0963">Cytoplasm</keyword>
<evidence type="ECO:0000313" key="10">
    <source>
        <dbReference type="EMBL" id="KPJ18013.1"/>
    </source>
</evidence>
<dbReference type="PROSITE" id="PS50096">
    <property type="entry name" value="IQ"/>
    <property type="match status" value="1"/>
</dbReference>
<dbReference type="GO" id="GO:0031514">
    <property type="term" value="C:motile cilium"/>
    <property type="evidence" value="ECO:0007669"/>
    <property type="project" value="TreeGrafter"/>
</dbReference>
<dbReference type="GO" id="GO:0044782">
    <property type="term" value="P:cilium organization"/>
    <property type="evidence" value="ECO:0007669"/>
    <property type="project" value="TreeGrafter"/>
</dbReference>
<dbReference type="GO" id="GO:0005737">
    <property type="term" value="C:cytoplasm"/>
    <property type="evidence" value="ECO:0007669"/>
    <property type="project" value="TreeGrafter"/>
</dbReference>
<keyword evidence="6" id="KW-0969">Cilium</keyword>
<keyword evidence="5" id="KW-0282">Flagellum</keyword>
<dbReference type="InterPro" id="IPR042618">
    <property type="entry name" value="IQCG"/>
</dbReference>
<evidence type="ECO:0000256" key="8">
    <source>
        <dbReference type="ARBA" id="ARBA00023273"/>
    </source>
</evidence>
<proteinExistence type="inferred from homology"/>
<keyword evidence="7" id="KW-0206">Cytoskeleton</keyword>
<dbReference type="Pfam" id="PF00612">
    <property type="entry name" value="IQ"/>
    <property type="match status" value="1"/>
</dbReference>
<dbReference type="STRING" id="76193.A0A194RJK6"/>
<evidence type="ECO:0000256" key="7">
    <source>
        <dbReference type="ARBA" id="ARBA00023212"/>
    </source>
</evidence>
<dbReference type="CDD" id="cd23766">
    <property type="entry name" value="IQCG"/>
    <property type="match status" value="1"/>
</dbReference>
<keyword evidence="8" id="KW-0966">Cell projection</keyword>
<dbReference type="InterPro" id="IPR000048">
    <property type="entry name" value="IQ_motif_EF-hand-BS"/>
</dbReference>
<evidence type="ECO:0000256" key="5">
    <source>
        <dbReference type="ARBA" id="ARBA00022846"/>
    </source>
</evidence>
<dbReference type="InParanoid" id="A0A194RJK6"/>
<accession>A0A194RJK6</accession>
<evidence type="ECO:0000256" key="6">
    <source>
        <dbReference type="ARBA" id="ARBA00023069"/>
    </source>
</evidence>
<name>A0A194RJK6_PAPMA</name>
<dbReference type="PANTHER" id="PTHR14871">
    <property type="entry name" value="DYNEIN REGULATORY COMPLEX PROTEIN 9"/>
    <property type="match status" value="1"/>
</dbReference>
<evidence type="ECO:0000256" key="2">
    <source>
        <dbReference type="ARBA" id="ARBA00008222"/>
    </source>
</evidence>
<dbReference type="AlphaFoldDB" id="A0A194RJK6"/>
<keyword evidence="11" id="KW-1185">Reference proteome</keyword>
<evidence type="ECO:0000313" key="11">
    <source>
        <dbReference type="Proteomes" id="UP000053240"/>
    </source>
</evidence>
<evidence type="ECO:0000256" key="3">
    <source>
        <dbReference type="ARBA" id="ARBA00013738"/>
    </source>
</evidence>
<reference evidence="10 11" key="1">
    <citation type="journal article" date="2015" name="Nat. Commun.">
        <title>Outbred genome sequencing and CRISPR/Cas9 gene editing in butterflies.</title>
        <authorList>
            <person name="Li X."/>
            <person name="Fan D."/>
            <person name="Zhang W."/>
            <person name="Liu G."/>
            <person name="Zhang L."/>
            <person name="Zhao L."/>
            <person name="Fang X."/>
            <person name="Chen L."/>
            <person name="Dong Y."/>
            <person name="Chen Y."/>
            <person name="Ding Y."/>
            <person name="Zhao R."/>
            <person name="Feng M."/>
            <person name="Zhu Y."/>
            <person name="Feng Y."/>
            <person name="Jiang X."/>
            <person name="Zhu D."/>
            <person name="Xiang H."/>
            <person name="Feng X."/>
            <person name="Li S."/>
            <person name="Wang J."/>
            <person name="Zhang G."/>
            <person name="Kronforst M.R."/>
            <person name="Wang W."/>
        </authorList>
    </citation>
    <scope>NUCLEOTIDE SEQUENCE [LARGE SCALE GENOMIC DNA]</scope>
    <source>
        <strain evidence="10">Ya'a_city_454_Pm</strain>
        <tissue evidence="10">Whole body</tissue>
    </source>
</reference>
<dbReference type="Proteomes" id="UP000053240">
    <property type="component" value="Unassembled WGS sequence"/>
</dbReference>
<protein>
    <recommendedName>
        <fullName evidence="3">Dynein regulatory complex protein 9</fullName>
    </recommendedName>
    <alternativeName>
        <fullName evidence="9">IQ domain-containing protein G</fullName>
    </alternativeName>
</protein>
<dbReference type="PANTHER" id="PTHR14871:SF1">
    <property type="entry name" value="DYNEIN REGULATORY COMPLEX PROTEIN 9"/>
    <property type="match status" value="1"/>
</dbReference>
<comment type="subcellular location">
    <subcellularLocation>
        <location evidence="1">Cytoplasm</location>
        <location evidence="1">Cytoskeleton</location>
        <location evidence="1">Flagellum axoneme</location>
    </subcellularLocation>
</comment>
<evidence type="ECO:0000256" key="1">
    <source>
        <dbReference type="ARBA" id="ARBA00004611"/>
    </source>
</evidence>
<comment type="similarity">
    <text evidence="2">Belongs to the DRC9 family.</text>
</comment>
<evidence type="ECO:0000256" key="9">
    <source>
        <dbReference type="ARBA" id="ARBA00032183"/>
    </source>
</evidence>
<sequence>MEDWDVVNVVKIKSNVLSQSRTDKIEECNNALRVAKAMADMGDLLAIKFSVPPAQNIDPLGKINPNELGREEYKLDKLEADRNFFLEVLTSTYADLSLERDFKSLVEHSACMVEREEHYLTLLEDEARNRVTRRDLNRQIRQQRVHVKTVTYDTDVVIDKLKTQVEDAALNAEIQARYIVNWQRARTEQHEQSIADRERPPASEIETHKQRLDHEQRVHTEFELLNNIIINETLEKVESWMNKYDTDMEGIDLKIQIKRSDYETTLENRQKLEETLEKHDKLMKDWVNFKEEREKARQYREKMFNAAVVVQAWWRGLLVRQKLGPFKEVKKKPPPKKK</sequence>
<gene>
    <name evidence="10" type="ORF">RR48_11861</name>
</gene>
<organism evidence="10 11">
    <name type="scientific">Papilio machaon</name>
    <name type="common">Old World swallowtail butterfly</name>
    <dbReference type="NCBI Taxonomy" id="76193"/>
    <lineage>
        <taxon>Eukaryota</taxon>
        <taxon>Metazoa</taxon>
        <taxon>Ecdysozoa</taxon>
        <taxon>Arthropoda</taxon>
        <taxon>Hexapoda</taxon>
        <taxon>Insecta</taxon>
        <taxon>Pterygota</taxon>
        <taxon>Neoptera</taxon>
        <taxon>Endopterygota</taxon>
        <taxon>Lepidoptera</taxon>
        <taxon>Glossata</taxon>
        <taxon>Ditrysia</taxon>
        <taxon>Papilionoidea</taxon>
        <taxon>Papilionidae</taxon>
        <taxon>Papilioninae</taxon>
        <taxon>Papilio</taxon>
    </lineage>
</organism>
<dbReference type="EMBL" id="KQ460045">
    <property type="protein sequence ID" value="KPJ18013.1"/>
    <property type="molecule type" value="Genomic_DNA"/>
</dbReference>
<evidence type="ECO:0000256" key="4">
    <source>
        <dbReference type="ARBA" id="ARBA00022490"/>
    </source>
</evidence>